<feature type="compositionally biased region" description="Basic and acidic residues" evidence="1">
    <location>
        <begin position="84"/>
        <end position="100"/>
    </location>
</feature>
<evidence type="ECO:0000313" key="3">
    <source>
        <dbReference type="Proteomes" id="UP001054902"/>
    </source>
</evidence>
<feature type="region of interest" description="Disordered" evidence="1">
    <location>
        <begin position="901"/>
        <end position="938"/>
    </location>
</feature>
<feature type="region of interest" description="Disordered" evidence="1">
    <location>
        <begin position="1"/>
        <end position="22"/>
    </location>
</feature>
<dbReference type="AlphaFoldDB" id="A0AAD3H2A6"/>
<feature type="compositionally biased region" description="Acidic residues" evidence="1">
    <location>
        <begin position="195"/>
        <end position="207"/>
    </location>
</feature>
<organism evidence="2 3">
    <name type="scientific">Chaetoceros tenuissimus</name>
    <dbReference type="NCBI Taxonomy" id="426638"/>
    <lineage>
        <taxon>Eukaryota</taxon>
        <taxon>Sar</taxon>
        <taxon>Stramenopiles</taxon>
        <taxon>Ochrophyta</taxon>
        <taxon>Bacillariophyta</taxon>
        <taxon>Coscinodiscophyceae</taxon>
        <taxon>Chaetocerotophycidae</taxon>
        <taxon>Chaetocerotales</taxon>
        <taxon>Chaetocerotaceae</taxon>
        <taxon>Chaetoceros</taxon>
    </lineage>
</organism>
<feature type="region of interest" description="Disordered" evidence="1">
    <location>
        <begin position="383"/>
        <end position="410"/>
    </location>
</feature>
<evidence type="ECO:0000313" key="2">
    <source>
        <dbReference type="EMBL" id="GFH47686.1"/>
    </source>
</evidence>
<feature type="region of interest" description="Disordered" evidence="1">
    <location>
        <begin position="66"/>
        <end position="173"/>
    </location>
</feature>
<dbReference type="Proteomes" id="UP001054902">
    <property type="component" value="Unassembled WGS sequence"/>
</dbReference>
<accession>A0AAD3H2A6</accession>
<feature type="compositionally biased region" description="Polar residues" evidence="1">
    <location>
        <begin position="391"/>
        <end position="410"/>
    </location>
</feature>
<feature type="region of interest" description="Disordered" evidence="1">
    <location>
        <begin position="195"/>
        <end position="219"/>
    </location>
</feature>
<reference evidence="2 3" key="1">
    <citation type="journal article" date="2021" name="Sci. Rep.">
        <title>The genome of the diatom Chaetoceros tenuissimus carries an ancient integrated fragment of an extant virus.</title>
        <authorList>
            <person name="Hongo Y."/>
            <person name="Kimura K."/>
            <person name="Takaki Y."/>
            <person name="Yoshida Y."/>
            <person name="Baba S."/>
            <person name="Kobayashi G."/>
            <person name="Nagasaki K."/>
            <person name="Hano T."/>
            <person name="Tomaru Y."/>
        </authorList>
    </citation>
    <scope>NUCLEOTIDE SEQUENCE [LARGE SCALE GENOMIC DNA]</scope>
    <source>
        <strain evidence="2 3">NIES-3715</strain>
    </source>
</reference>
<comment type="caution">
    <text evidence="2">The sequence shown here is derived from an EMBL/GenBank/DDBJ whole genome shotgun (WGS) entry which is preliminary data.</text>
</comment>
<feature type="compositionally biased region" description="Acidic residues" evidence="1">
    <location>
        <begin position="764"/>
        <end position="776"/>
    </location>
</feature>
<feature type="compositionally biased region" description="Polar residues" evidence="1">
    <location>
        <begin position="144"/>
        <end position="154"/>
    </location>
</feature>
<feature type="compositionally biased region" description="Basic and acidic residues" evidence="1">
    <location>
        <begin position="155"/>
        <end position="170"/>
    </location>
</feature>
<evidence type="ECO:0000256" key="1">
    <source>
        <dbReference type="SAM" id="MobiDB-lite"/>
    </source>
</evidence>
<feature type="region of interest" description="Disordered" evidence="1">
    <location>
        <begin position="430"/>
        <end position="499"/>
    </location>
</feature>
<sequence>MEKDILDPFGFPIHNDENQHTPQTFEWNKEEASPNLISQFSPRFTSAARMSKVEPKQLFQNENRLLNDITESDSQNSKRSRSQRFKEFYASRNLRGRDSKSTPVRQRNRDSMEQKVSVAWPGTLNDNDDTVQEESSHESAQQEVMANTWMQTSNSREEKQTSSSRGERRSSVRRRKIEQLRRRVAEFHDSFLEEEEDADVVDLDQDPTEYSNEKPSDRHLAAALSHATSVESTPDNSPARNILNISHDSAIPEHDTVEVYELDTTQLFSTPRKKKLGIDTSNSMTRIKSAGKLSPSLEERARRQNLTDKNGVARLCAAALKDRECTFQTVAHGANVKGYKGFINKTQDVPNLIDDLSVTSASTVATNTVTPKKYALHAKLDVEENEDEDISVSSMQAENSDASVESNSRLEKMQSQVDIVRLNASFSTVQTTSEDYARRQRSHDFDAGLTDSDTDYAATTRKGTAILNQEDDDDGYFSSSSSSSDSEDGGSDHNLSQYRVNEEQNKMLVKAYRNMSKFTSRGSYSGEDEGAKQSFALVEFRSRIMASDIERGFERMGGTTVVDDIVLTNHYQTKCRVRDAVIVSKAWREGTCPKDAITAKNLIGERDFYVKRSSRPISSNGSTSSTSLDSLDSTCSKVQIVYERIDWCDDTDLSLLACFGSKTLRGTDIFTEGDCQSMLLKLTHEHCEILREDLNEAIARKNSLEIAEDFLETLGEMSDAELEYFEVMVEVEALTSKLEKAERAFESVKHEIESLVKEYEDMLEDMDDSSSSDDEDCRSSRSESSDSSNGSYERERLARRAQRAELNAEIAAKEIENKEKELVELRQKLDNLEAQSAIMASDYEAKLKTHSLLSELTAKLKDASFDSTTQKSLIYAASTVGTDPDQDGAKARLKAKFRERRLSKITDEDNKESSGRKDSEKPSIKSTTNKQRLSGKLHQRLEFFERSLKSVNES</sequence>
<name>A0AAD3H2A6_9STRA</name>
<proteinExistence type="predicted"/>
<keyword evidence="3" id="KW-1185">Reference proteome</keyword>
<gene>
    <name evidence="2" type="ORF">CTEN210_04161</name>
</gene>
<feature type="compositionally biased region" description="Basic and acidic residues" evidence="1">
    <location>
        <begin position="901"/>
        <end position="923"/>
    </location>
</feature>
<feature type="region of interest" description="Disordered" evidence="1">
    <location>
        <begin position="764"/>
        <end position="798"/>
    </location>
</feature>
<feature type="compositionally biased region" description="Basic and acidic residues" evidence="1">
    <location>
        <begin position="435"/>
        <end position="446"/>
    </location>
</feature>
<protein>
    <submittedName>
        <fullName evidence="2">Uncharacterized protein</fullName>
    </submittedName>
</protein>
<dbReference type="EMBL" id="BLLK01000023">
    <property type="protein sequence ID" value="GFH47686.1"/>
    <property type="molecule type" value="Genomic_DNA"/>
</dbReference>